<dbReference type="PANTHER" id="PTHR34138:SF1">
    <property type="entry name" value="CELL SHAPE-DETERMINING PROTEIN MREC"/>
    <property type="match status" value="1"/>
</dbReference>
<evidence type="ECO:0000256" key="2">
    <source>
        <dbReference type="ARBA" id="ARBA00013855"/>
    </source>
</evidence>
<evidence type="ECO:0000259" key="6">
    <source>
        <dbReference type="Pfam" id="PF04085"/>
    </source>
</evidence>
<dbReference type="NCBIfam" id="NF010532">
    <property type="entry name" value="PRK13922.9-3"/>
    <property type="match status" value="1"/>
</dbReference>
<evidence type="ECO:0000256" key="3">
    <source>
        <dbReference type="ARBA" id="ARBA00022960"/>
    </source>
</evidence>
<dbReference type="PANTHER" id="PTHR34138">
    <property type="entry name" value="CELL SHAPE-DETERMINING PROTEIN MREC"/>
    <property type="match status" value="1"/>
</dbReference>
<proteinExistence type="inferred from homology"/>
<feature type="transmembrane region" description="Helical" evidence="5">
    <location>
        <begin position="12"/>
        <end position="29"/>
    </location>
</feature>
<gene>
    <name evidence="7" type="primary">mreC</name>
    <name evidence="7" type="ORF">RM519_08395</name>
</gene>
<feature type="domain" description="Rod shape-determining protein MreC beta-barrel core" evidence="6">
    <location>
        <begin position="113"/>
        <end position="258"/>
    </location>
</feature>
<evidence type="ECO:0000256" key="4">
    <source>
        <dbReference type="ARBA" id="ARBA00032089"/>
    </source>
</evidence>
<dbReference type="InterPro" id="IPR042175">
    <property type="entry name" value="Cell/Rod_MreC_2"/>
</dbReference>
<accession>A0ABU2Y664</accession>
<comment type="caution">
    <text evidence="7">The sequence shown here is derived from an EMBL/GenBank/DDBJ whole genome shotgun (WGS) entry which is preliminary data.</text>
</comment>
<dbReference type="InterPro" id="IPR042177">
    <property type="entry name" value="Cell/Rod_1"/>
</dbReference>
<organism evidence="7 8">
    <name type="scientific">Urechidicola vernalis</name>
    <dbReference type="NCBI Taxonomy" id="3075600"/>
    <lineage>
        <taxon>Bacteria</taxon>
        <taxon>Pseudomonadati</taxon>
        <taxon>Bacteroidota</taxon>
        <taxon>Flavobacteriia</taxon>
        <taxon>Flavobacteriales</taxon>
        <taxon>Flavobacteriaceae</taxon>
        <taxon>Urechidicola</taxon>
    </lineage>
</organism>
<keyword evidence="5" id="KW-1133">Transmembrane helix</keyword>
<keyword evidence="5" id="KW-0812">Transmembrane</keyword>
<keyword evidence="8" id="KW-1185">Reference proteome</keyword>
<comment type="similarity">
    <text evidence="1">Belongs to the MreC family.</text>
</comment>
<dbReference type="Gene3D" id="2.40.10.340">
    <property type="entry name" value="Rod shape-determining protein MreC, domain 1"/>
    <property type="match status" value="1"/>
</dbReference>
<dbReference type="Pfam" id="PF04085">
    <property type="entry name" value="MreC"/>
    <property type="match status" value="1"/>
</dbReference>
<dbReference type="RefSeq" id="WP_311593252.1">
    <property type="nucleotide sequence ID" value="NZ_JAVRHV010000003.1"/>
</dbReference>
<dbReference type="Gene3D" id="2.40.10.350">
    <property type="entry name" value="Rod shape-determining protein MreC, domain 2"/>
    <property type="match status" value="1"/>
</dbReference>
<dbReference type="InterPro" id="IPR007221">
    <property type="entry name" value="MreC"/>
</dbReference>
<keyword evidence="3" id="KW-0133">Cell shape</keyword>
<name>A0ABU2Y664_9FLAO</name>
<reference evidence="7 8" key="1">
    <citation type="submission" date="2023-09" db="EMBL/GenBank/DDBJ databases">
        <authorList>
            <person name="Rey-Velasco X."/>
        </authorList>
    </citation>
    <scope>NUCLEOTIDE SEQUENCE [LARGE SCALE GENOMIC DNA]</scope>
    <source>
        <strain evidence="7 8">P050</strain>
    </source>
</reference>
<evidence type="ECO:0000313" key="7">
    <source>
        <dbReference type="EMBL" id="MDT0553260.1"/>
    </source>
</evidence>
<protein>
    <recommendedName>
        <fullName evidence="2">Cell shape-determining protein MreC</fullName>
    </recommendedName>
    <alternativeName>
        <fullName evidence="4">Cell shape protein MreC</fullName>
    </alternativeName>
</protein>
<keyword evidence="5" id="KW-0472">Membrane</keyword>
<evidence type="ECO:0000256" key="5">
    <source>
        <dbReference type="SAM" id="Phobius"/>
    </source>
</evidence>
<dbReference type="InterPro" id="IPR055342">
    <property type="entry name" value="MreC_beta-barrel_core"/>
</dbReference>
<dbReference type="EMBL" id="JAVRHV010000003">
    <property type="protein sequence ID" value="MDT0553260.1"/>
    <property type="molecule type" value="Genomic_DNA"/>
</dbReference>
<dbReference type="Proteomes" id="UP001252186">
    <property type="component" value="Unassembled WGS sequence"/>
</dbReference>
<evidence type="ECO:0000256" key="1">
    <source>
        <dbReference type="ARBA" id="ARBA00009369"/>
    </source>
</evidence>
<evidence type="ECO:0000313" key="8">
    <source>
        <dbReference type="Proteomes" id="UP001252186"/>
    </source>
</evidence>
<sequence>MQQIFKFIEKYRYFLLFLLLEIVALFFTINHHSYHKSKFINSANFVTGGIYKRISSINEFFSLKKENSRLVEENIRLKNLLELTPYKIDSSFTESIDTSFYYQKFKFTSAKITNNSYKSRNNFLTINKGTINGITPEMAVVNSHGIIGVTHNVSKHNATVISILNNYSQINVKLKNNDHFGSLTWNGKDYKTVQLLDLPRQAQLKVGDTIITGGKSAIFPEGILVGTIKDVKINNNTFEPIDIALFNDMSSIKNINIITNLEKQEIKELEARNNE</sequence>